<accession>A0A1Q6IV00</accession>
<dbReference type="EMBL" id="WCXA01000030">
    <property type="protein sequence ID" value="KAB3859753.1"/>
    <property type="molecule type" value="Genomic_DNA"/>
</dbReference>
<dbReference type="Proteomes" id="UP000470332">
    <property type="component" value="Unassembled WGS sequence"/>
</dbReference>
<evidence type="ECO:0000256" key="2">
    <source>
        <dbReference type="ARBA" id="ARBA00022723"/>
    </source>
</evidence>
<evidence type="ECO:0000313" key="11">
    <source>
        <dbReference type="Proteomes" id="UP000470332"/>
    </source>
</evidence>
<dbReference type="SUPFAM" id="SSF52518">
    <property type="entry name" value="Thiamin diphosphate-binding fold (THDP-binding)"/>
    <property type="match status" value="2"/>
</dbReference>
<comment type="caution">
    <text evidence="9">The sequence shown here is derived from an EMBL/GenBank/DDBJ whole genome shotgun (WGS) entry which is preliminary data.</text>
</comment>
<evidence type="ECO:0000313" key="8">
    <source>
        <dbReference type="EMBL" id="KAB3859753.1"/>
    </source>
</evidence>
<proteinExistence type="predicted"/>
<dbReference type="PANTHER" id="PTHR42916">
    <property type="entry name" value="2-SUCCINYL-5-ENOLPYRUVYL-6-HYDROXY-3-CYCLOHEXENE-1-CARBOXYLATE SYNTHASE"/>
    <property type="match status" value="1"/>
</dbReference>
<dbReference type="RefSeq" id="WP_009276726.1">
    <property type="nucleotide sequence ID" value="NZ_JAHYLP010000014.1"/>
</dbReference>
<dbReference type="EMBL" id="MNQV01000222">
    <property type="protein sequence ID" value="OKZ44582.1"/>
    <property type="molecule type" value="Genomic_DNA"/>
</dbReference>
<dbReference type="GO" id="GO:0070204">
    <property type="term" value="F:2-succinyl-5-enolpyruvyl-6-hydroxy-3-cyclohexene-1-carboxylic-acid synthase activity"/>
    <property type="evidence" value="ECO:0007669"/>
    <property type="project" value="InterPro"/>
</dbReference>
<dbReference type="InterPro" id="IPR004433">
    <property type="entry name" value="MenaQ_synth_MenD"/>
</dbReference>
<dbReference type="PIRSF" id="PIRSF004983">
    <property type="entry name" value="MenD"/>
    <property type="match status" value="1"/>
</dbReference>
<feature type="domain" description="Thiamine pyrophosphate enzyme TPP-binding" evidence="6">
    <location>
        <begin position="394"/>
        <end position="531"/>
    </location>
</feature>
<protein>
    <submittedName>
        <fullName evidence="9">2-succinyl-5-enolpyruvyl-6-hydroxy-3-cyclohexene-1-carboxylate synthase</fullName>
    </submittedName>
</protein>
<dbReference type="Pfam" id="PF02775">
    <property type="entry name" value="TPP_enzyme_C"/>
    <property type="match status" value="1"/>
</dbReference>
<keyword evidence="2" id="KW-0479">Metal-binding</keyword>
<gene>
    <name evidence="9" type="ORF">BHV80_15005</name>
    <name evidence="8" type="ORF">GAS37_14515</name>
</gene>
<dbReference type="Pfam" id="PF02776">
    <property type="entry name" value="TPP_enzyme_N"/>
    <property type="match status" value="1"/>
</dbReference>
<keyword evidence="5" id="KW-0464">Manganese</keyword>
<dbReference type="PANTHER" id="PTHR42916:SF1">
    <property type="entry name" value="PROTEIN PHYLLO, CHLOROPLASTIC"/>
    <property type="match status" value="1"/>
</dbReference>
<reference evidence="9 10" key="1">
    <citation type="journal article" date="2016" name="Nat. Biotechnol.">
        <title>Measurement of bacterial replication rates in microbial communities.</title>
        <authorList>
            <person name="Brown C.T."/>
            <person name="Olm M.R."/>
            <person name="Thomas B.C."/>
            <person name="Banfield J.F."/>
        </authorList>
    </citation>
    <scope>NUCLEOTIDE SEQUENCE [LARGE SCALE GENOMIC DNA]</scope>
    <source>
        <strain evidence="9">42_262</strain>
    </source>
</reference>
<evidence type="ECO:0000259" key="6">
    <source>
        <dbReference type="Pfam" id="PF02775"/>
    </source>
</evidence>
<sequence>MNTHYTTDRSTQMVLSVLKAYGIKKIVVSPGTTNMAFVASAQSDPCFEMYSSVDERSAAYIACGLSQESGEAVVISCTGATASRDYMPGLTEAYYRKLPVLAITGSHGEYLIGHLHPQVIDRSVTPNDIVRYSANIKETKCPDDEWHNNVEINKAVSELFRHGGGPVHINLETMHSGNFACEELPPCRVIKRITSVASIPSIPNGKIAIVIGSHRHFSQKETDLIDKFCSEYNAVVFADHTSNYNGKYSFNSALLGCQFHYNSSIFDVDLIIHIGEVSADVYSYSKLKSPRTWRISEDGEMRDRFRNLEYVFEMSVEQFMEGIAKGSSVNTLYNECSLEYKTMFSRIPEIPFSNIWIANTLHDKMPEGSLLYFSILNSLRAWNFFDIHSSITTSCNVGGFGIDGPLSTALGAAIACPDKTTFIVTGDLAFFYDLNVLGNRHMDNNMRILLINNGCGTEFRNYDHPASYWGEEANLYMAAGGHFGKQSRKLVKDFVENLGFEYLSASSKEDFMEVYPKWIVTTSDKPIMLEVFTNSADESVALDRFRNIVPPPKGQQIKEQIKITVKELVGNDILTQVKKIIKK</sequence>
<feature type="domain" description="Thiamine pyrophosphate enzyme N-terminal TPP-binding" evidence="7">
    <location>
        <begin position="12"/>
        <end position="121"/>
    </location>
</feature>
<dbReference type="AlphaFoldDB" id="A0A1Q6IV00"/>
<evidence type="ECO:0000256" key="5">
    <source>
        <dbReference type="ARBA" id="ARBA00023211"/>
    </source>
</evidence>
<dbReference type="InterPro" id="IPR012001">
    <property type="entry name" value="Thiamin_PyroP_enz_TPP-bd_dom"/>
</dbReference>
<organism evidence="9 10">
    <name type="scientific">Phocaeicola vulgatus</name>
    <name type="common">Bacteroides vulgatus</name>
    <dbReference type="NCBI Taxonomy" id="821"/>
    <lineage>
        <taxon>Bacteria</taxon>
        <taxon>Pseudomonadati</taxon>
        <taxon>Bacteroidota</taxon>
        <taxon>Bacteroidia</taxon>
        <taxon>Bacteroidales</taxon>
        <taxon>Bacteroidaceae</taxon>
        <taxon>Phocaeicola</taxon>
    </lineage>
</organism>
<dbReference type="InterPro" id="IPR011766">
    <property type="entry name" value="TPP_enzyme_TPP-bd"/>
</dbReference>
<dbReference type="CDD" id="cd07037">
    <property type="entry name" value="TPP_PYR_MenD"/>
    <property type="match status" value="1"/>
</dbReference>
<dbReference type="GO" id="GO:0009234">
    <property type="term" value="P:menaquinone biosynthetic process"/>
    <property type="evidence" value="ECO:0007669"/>
    <property type="project" value="InterPro"/>
</dbReference>
<evidence type="ECO:0000256" key="3">
    <source>
        <dbReference type="ARBA" id="ARBA00022842"/>
    </source>
</evidence>
<dbReference type="GO" id="GO:0030976">
    <property type="term" value="F:thiamine pyrophosphate binding"/>
    <property type="evidence" value="ECO:0007669"/>
    <property type="project" value="InterPro"/>
</dbReference>
<dbReference type="GO" id="GO:0046872">
    <property type="term" value="F:metal ion binding"/>
    <property type="evidence" value="ECO:0007669"/>
    <property type="project" value="UniProtKB-KW"/>
</dbReference>
<keyword evidence="4" id="KW-0786">Thiamine pyrophosphate</keyword>
<dbReference type="Gene3D" id="3.40.50.1220">
    <property type="entry name" value="TPP-binding domain"/>
    <property type="match status" value="1"/>
</dbReference>
<dbReference type="Proteomes" id="UP000186631">
    <property type="component" value="Unassembled WGS sequence"/>
</dbReference>
<evidence type="ECO:0000259" key="7">
    <source>
        <dbReference type="Pfam" id="PF02776"/>
    </source>
</evidence>
<dbReference type="Gene3D" id="3.40.50.970">
    <property type="match status" value="2"/>
</dbReference>
<evidence type="ECO:0000313" key="10">
    <source>
        <dbReference type="Proteomes" id="UP000186631"/>
    </source>
</evidence>
<dbReference type="InterPro" id="IPR029061">
    <property type="entry name" value="THDP-binding"/>
</dbReference>
<reference evidence="8 11" key="2">
    <citation type="journal article" date="2019" name="Nat. Med.">
        <title>A library of human gut bacterial isolates paired with longitudinal multiomics data enables mechanistic microbiome research.</title>
        <authorList>
            <person name="Poyet M."/>
            <person name="Groussin M."/>
            <person name="Gibbons S.M."/>
            <person name="Avila-Pacheco J."/>
            <person name="Jiang X."/>
            <person name="Kearney S.M."/>
            <person name="Perrotta A.R."/>
            <person name="Berdy B."/>
            <person name="Zhao S."/>
            <person name="Lieberman T.D."/>
            <person name="Swanson P.K."/>
            <person name="Smith M."/>
            <person name="Roesemann S."/>
            <person name="Alexander J.E."/>
            <person name="Rich S.A."/>
            <person name="Livny J."/>
            <person name="Vlamakis H."/>
            <person name="Clish C."/>
            <person name="Bullock K."/>
            <person name="Deik A."/>
            <person name="Scott J."/>
            <person name="Pierce K.A."/>
            <person name="Xavier R.J."/>
            <person name="Alm E.J."/>
        </authorList>
    </citation>
    <scope>NUCLEOTIDE SEQUENCE [LARGE SCALE GENOMIC DNA]</scope>
    <source>
        <strain evidence="8 11">BIOML-A9</strain>
    </source>
</reference>
<evidence type="ECO:0000256" key="1">
    <source>
        <dbReference type="ARBA" id="ARBA00022679"/>
    </source>
</evidence>
<keyword evidence="3" id="KW-0460">Magnesium</keyword>
<name>A0A1Q6IV00_PHOVU</name>
<keyword evidence="1" id="KW-0808">Transferase</keyword>
<evidence type="ECO:0000256" key="4">
    <source>
        <dbReference type="ARBA" id="ARBA00023052"/>
    </source>
</evidence>
<evidence type="ECO:0000313" key="9">
    <source>
        <dbReference type="EMBL" id="OKZ44582.1"/>
    </source>
</evidence>